<dbReference type="GO" id="GO:0098609">
    <property type="term" value="P:cell-cell adhesion"/>
    <property type="evidence" value="ECO:0007669"/>
    <property type="project" value="TreeGrafter"/>
</dbReference>
<feature type="domain" description="VWFA" evidence="2">
    <location>
        <begin position="173"/>
        <end position="254"/>
    </location>
</feature>
<dbReference type="SUPFAM" id="SSF53300">
    <property type="entry name" value="vWA-like"/>
    <property type="match status" value="1"/>
</dbReference>
<dbReference type="SUPFAM" id="SSF69318">
    <property type="entry name" value="Integrin alpha N-terminal domain"/>
    <property type="match status" value="1"/>
</dbReference>
<dbReference type="Gene3D" id="3.40.50.410">
    <property type="entry name" value="von Willebrand factor, type A domain"/>
    <property type="match status" value="1"/>
</dbReference>
<keyword evidence="4" id="KW-1185">Reference proteome</keyword>
<dbReference type="PROSITE" id="PS51470">
    <property type="entry name" value="FG_GAP"/>
    <property type="match status" value="1"/>
</dbReference>
<dbReference type="GO" id="GO:0007229">
    <property type="term" value="P:integrin-mediated signaling pathway"/>
    <property type="evidence" value="ECO:0007669"/>
    <property type="project" value="TreeGrafter"/>
</dbReference>
<dbReference type="Ensembl" id="ENSNMLT00000001410.1">
    <property type="protein sequence ID" value="ENSNMLP00000001220.1"/>
    <property type="gene ID" value="ENSNMLG00000000949.1"/>
</dbReference>
<evidence type="ECO:0000259" key="2">
    <source>
        <dbReference type="PROSITE" id="PS50234"/>
    </source>
</evidence>
<reference evidence="3" key="1">
    <citation type="submission" date="2025-08" db="UniProtKB">
        <authorList>
            <consortium name="Ensembl"/>
        </authorList>
    </citation>
    <scope>IDENTIFICATION</scope>
</reference>
<dbReference type="InterPro" id="IPR002035">
    <property type="entry name" value="VWF_A"/>
</dbReference>
<sequence>AVLRPLLRPASPLLCSSLSTGHLCSCYNFDTKNFKIFHGSKDTQFGYTVQQHEAAGKKWLLVGAPLESTGKIQTGDVFRCPLDFRSNKLLSPLWCFNGKLSLDHVSERKDGMRLGMSLTANPRDSSFVTCGPLWSHECGSSLYSTGICTKVGRNFRLSHTIAPALQRCETFMDIVIVLDGSNSIYPWSEVQDFLINVLQKFYIGPGQTQVGVVQYGSSVVHEFSLGEYPTVAEVVDAARSIDQRGGEETRTALASTWPGRWHCAIVLAMQ</sequence>
<dbReference type="Proteomes" id="UP000694523">
    <property type="component" value="Unplaced"/>
</dbReference>
<dbReference type="PANTHER" id="PTHR23220:SF21">
    <property type="entry name" value="INTEGRIN ALPHA-11"/>
    <property type="match status" value="1"/>
</dbReference>
<name>A0A8C6SAU8_9GOBI</name>
<dbReference type="Gene3D" id="2.130.10.130">
    <property type="entry name" value="Integrin alpha, N-terminal"/>
    <property type="match status" value="1"/>
</dbReference>
<dbReference type="GO" id="GO:0008305">
    <property type="term" value="C:integrin complex"/>
    <property type="evidence" value="ECO:0007669"/>
    <property type="project" value="TreeGrafter"/>
</dbReference>
<reference evidence="3" key="2">
    <citation type="submission" date="2025-09" db="UniProtKB">
        <authorList>
            <consortium name="Ensembl"/>
        </authorList>
    </citation>
    <scope>IDENTIFICATION</scope>
</reference>
<protein>
    <recommendedName>
        <fullName evidence="2">VWFA domain-containing protein</fullName>
    </recommendedName>
</protein>
<dbReference type="GO" id="GO:0007160">
    <property type="term" value="P:cell-matrix adhesion"/>
    <property type="evidence" value="ECO:0007669"/>
    <property type="project" value="TreeGrafter"/>
</dbReference>
<dbReference type="AlphaFoldDB" id="A0A8C6SAU8"/>
<dbReference type="Pfam" id="PF00092">
    <property type="entry name" value="VWA"/>
    <property type="match status" value="1"/>
</dbReference>
<dbReference type="PRINTS" id="PR00453">
    <property type="entry name" value="VWFADOMAIN"/>
</dbReference>
<dbReference type="InterPro" id="IPR036465">
    <property type="entry name" value="vWFA_dom_sf"/>
</dbReference>
<evidence type="ECO:0000313" key="4">
    <source>
        <dbReference type="Proteomes" id="UP000694523"/>
    </source>
</evidence>
<evidence type="ECO:0000313" key="3">
    <source>
        <dbReference type="Ensembl" id="ENSNMLP00000001220.1"/>
    </source>
</evidence>
<organism evidence="3 4">
    <name type="scientific">Neogobius melanostomus</name>
    <name type="common">round goby</name>
    <dbReference type="NCBI Taxonomy" id="47308"/>
    <lineage>
        <taxon>Eukaryota</taxon>
        <taxon>Metazoa</taxon>
        <taxon>Chordata</taxon>
        <taxon>Craniata</taxon>
        <taxon>Vertebrata</taxon>
        <taxon>Euteleostomi</taxon>
        <taxon>Actinopterygii</taxon>
        <taxon>Neopterygii</taxon>
        <taxon>Teleostei</taxon>
        <taxon>Neoteleostei</taxon>
        <taxon>Acanthomorphata</taxon>
        <taxon>Gobiaria</taxon>
        <taxon>Gobiiformes</taxon>
        <taxon>Gobioidei</taxon>
        <taxon>Gobiidae</taxon>
        <taxon>Benthophilinae</taxon>
        <taxon>Neogobiini</taxon>
        <taxon>Neogobius</taxon>
    </lineage>
</organism>
<dbReference type="GO" id="GO:0005178">
    <property type="term" value="F:integrin binding"/>
    <property type="evidence" value="ECO:0007669"/>
    <property type="project" value="TreeGrafter"/>
</dbReference>
<dbReference type="GO" id="GO:0033627">
    <property type="term" value="P:cell adhesion mediated by integrin"/>
    <property type="evidence" value="ECO:0007669"/>
    <property type="project" value="TreeGrafter"/>
</dbReference>
<dbReference type="PROSITE" id="PS50234">
    <property type="entry name" value="VWFA"/>
    <property type="match status" value="1"/>
</dbReference>
<feature type="repeat" description="FG-GAP" evidence="1">
    <location>
        <begin position="31"/>
        <end position="89"/>
    </location>
</feature>
<dbReference type="PANTHER" id="PTHR23220">
    <property type="entry name" value="INTEGRIN ALPHA"/>
    <property type="match status" value="1"/>
</dbReference>
<dbReference type="InterPro" id="IPR013519">
    <property type="entry name" value="Int_alpha_beta-p"/>
</dbReference>
<accession>A0A8C6SAU8</accession>
<dbReference type="GO" id="GO:0009897">
    <property type="term" value="C:external side of plasma membrane"/>
    <property type="evidence" value="ECO:0007669"/>
    <property type="project" value="TreeGrafter"/>
</dbReference>
<proteinExistence type="predicted"/>
<evidence type="ECO:0000256" key="1">
    <source>
        <dbReference type="PROSITE-ProRule" id="PRU00803"/>
    </source>
</evidence>
<dbReference type="InterPro" id="IPR028994">
    <property type="entry name" value="Integrin_alpha_N"/>
</dbReference>